<name>A0A920CI49_9BACL</name>
<feature type="compositionally biased region" description="Gly residues" evidence="2">
    <location>
        <begin position="1369"/>
        <end position="1378"/>
    </location>
</feature>
<dbReference type="Gene3D" id="2.60.120.260">
    <property type="entry name" value="Galactose-binding domain-like"/>
    <property type="match status" value="1"/>
</dbReference>
<reference evidence="6" key="1">
    <citation type="submission" date="2021-03" db="EMBL/GenBank/DDBJ databases">
        <title>Antimicrobial resistance genes in bacteria isolated from Japanese honey, and their potential for conferring macrolide and lincosamide resistance in the American foulbrood pathogen Paenibacillus larvae.</title>
        <authorList>
            <person name="Okamoto M."/>
            <person name="Kumagai M."/>
            <person name="Kanamori H."/>
            <person name="Takamatsu D."/>
        </authorList>
    </citation>
    <scope>NUCLEOTIDE SEQUENCE</scope>
    <source>
        <strain evidence="6">J41TS4</strain>
    </source>
</reference>
<dbReference type="RefSeq" id="WP_301625307.1">
    <property type="nucleotide sequence ID" value="NZ_BORS01000003.1"/>
</dbReference>
<dbReference type="InterPro" id="IPR032979">
    <property type="entry name" value="ENGase"/>
</dbReference>
<dbReference type="InterPro" id="IPR003599">
    <property type="entry name" value="Ig_sub"/>
</dbReference>
<dbReference type="InterPro" id="IPR007110">
    <property type="entry name" value="Ig-like_dom"/>
</dbReference>
<dbReference type="PROSITE" id="PS51272">
    <property type="entry name" value="SLH"/>
    <property type="match status" value="3"/>
</dbReference>
<protein>
    <recommendedName>
        <fullName evidence="8">Mannosyl-glycoprotein endo-beta-N-acetylglucosaminidase</fullName>
    </recommendedName>
</protein>
<dbReference type="PANTHER" id="PTHR13246">
    <property type="entry name" value="ENDO BETA N-ACETYLGLUCOSAMINIDASE"/>
    <property type="match status" value="1"/>
</dbReference>
<evidence type="ECO:0008006" key="8">
    <source>
        <dbReference type="Google" id="ProtNLM"/>
    </source>
</evidence>
<dbReference type="Gene3D" id="3.20.20.80">
    <property type="entry name" value="Glycosidases"/>
    <property type="match status" value="1"/>
</dbReference>
<dbReference type="EMBL" id="BORS01000003">
    <property type="protein sequence ID" value="GIO41201.1"/>
    <property type="molecule type" value="Genomic_DNA"/>
</dbReference>
<feature type="signal peptide" evidence="3">
    <location>
        <begin position="1"/>
        <end position="31"/>
    </location>
</feature>
<dbReference type="Pfam" id="PF03644">
    <property type="entry name" value="Glyco_hydro_85"/>
    <property type="match status" value="1"/>
</dbReference>
<dbReference type="PROSITE" id="PS50835">
    <property type="entry name" value="IG_LIKE"/>
    <property type="match status" value="1"/>
</dbReference>
<dbReference type="Pfam" id="PF09479">
    <property type="entry name" value="Flg_new"/>
    <property type="match status" value="1"/>
</dbReference>
<feature type="domain" description="Ig-like" evidence="4">
    <location>
        <begin position="1196"/>
        <end position="1264"/>
    </location>
</feature>
<evidence type="ECO:0000259" key="5">
    <source>
        <dbReference type="PROSITE" id="PS51272"/>
    </source>
</evidence>
<organism evidence="6 7">
    <name type="scientific">Paenibacillus apis</name>
    <dbReference type="NCBI Taxonomy" id="1792174"/>
    <lineage>
        <taxon>Bacteria</taxon>
        <taxon>Bacillati</taxon>
        <taxon>Bacillota</taxon>
        <taxon>Bacilli</taxon>
        <taxon>Bacillales</taxon>
        <taxon>Paenibacillaceae</taxon>
        <taxon>Paenibacillus</taxon>
    </lineage>
</organism>
<evidence type="ECO:0000259" key="4">
    <source>
        <dbReference type="PROSITE" id="PS50835"/>
    </source>
</evidence>
<dbReference type="Pfam" id="PF00395">
    <property type="entry name" value="SLH"/>
    <property type="match status" value="3"/>
</dbReference>
<dbReference type="InterPro" id="IPR005201">
    <property type="entry name" value="TIM_ENGase"/>
</dbReference>
<evidence type="ECO:0000256" key="1">
    <source>
        <dbReference type="ARBA" id="ARBA00004196"/>
    </source>
</evidence>
<feature type="region of interest" description="Disordered" evidence="2">
    <location>
        <begin position="1367"/>
        <end position="1396"/>
    </location>
</feature>
<dbReference type="InterPro" id="IPR013783">
    <property type="entry name" value="Ig-like_fold"/>
</dbReference>
<comment type="caution">
    <text evidence="6">The sequence shown here is derived from an EMBL/GenBank/DDBJ whole genome shotgun (WGS) entry which is preliminary data.</text>
</comment>
<evidence type="ECO:0000313" key="7">
    <source>
        <dbReference type="Proteomes" id="UP000678895"/>
    </source>
</evidence>
<dbReference type="GO" id="GO:0030313">
    <property type="term" value="C:cell envelope"/>
    <property type="evidence" value="ECO:0007669"/>
    <property type="project" value="UniProtKB-SubCell"/>
</dbReference>
<gene>
    <name evidence="6" type="ORF">J41TS4_09590</name>
</gene>
<accession>A0A920CI49</accession>
<dbReference type="NCBIfam" id="TIGR02543">
    <property type="entry name" value="List_Bact_rpt"/>
    <property type="match status" value="1"/>
</dbReference>
<keyword evidence="3" id="KW-0732">Signal</keyword>
<dbReference type="SMART" id="SM00409">
    <property type="entry name" value="IG"/>
    <property type="match status" value="2"/>
</dbReference>
<feature type="chain" id="PRO_5037609712" description="Mannosyl-glycoprotein endo-beta-N-acetylglucosaminidase" evidence="3">
    <location>
        <begin position="32"/>
        <end position="1759"/>
    </location>
</feature>
<keyword evidence="7" id="KW-1185">Reference proteome</keyword>
<dbReference type="PANTHER" id="PTHR13246:SF1">
    <property type="entry name" value="CYTOSOLIC ENDO-BETA-N-ACETYLGLUCOSAMINIDASE"/>
    <property type="match status" value="1"/>
</dbReference>
<feature type="domain" description="SLH" evidence="5">
    <location>
        <begin position="1636"/>
        <end position="1699"/>
    </location>
</feature>
<proteinExistence type="predicted"/>
<dbReference type="InterPro" id="IPR042229">
    <property type="entry name" value="Listeria/Bacterioides_rpt_sf"/>
</dbReference>
<feature type="domain" description="SLH" evidence="5">
    <location>
        <begin position="1577"/>
        <end position="1635"/>
    </location>
</feature>
<dbReference type="Gene3D" id="2.60.40.4270">
    <property type="entry name" value="Listeria-Bacteroides repeat domain"/>
    <property type="match status" value="1"/>
</dbReference>
<evidence type="ECO:0000256" key="3">
    <source>
        <dbReference type="SAM" id="SignalP"/>
    </source>
</evidence>
<dbReference type="Proteomes" id="UP000678895">
    <property type="component" value="Unassembled WGS sequence"/>
</dbReference>
<dbReference type="InterPro" id="IPR036179">
    <property type="entry name" value="Ig-like_dom_sf"/>
</dbReference>
<dbReference type="SUPFAM" id="SSF48726">
    <property type="entry name" value="Immunoglobulin"/>
    <property type="match status" value="1"/>
</dbReference>
<dbReference type="GO" id="GO:0005829">
    <property type="term" value="C:cytosol"/>
    <property type="evidence" value="ECO:0007669"/>
    <property type="project" value="UniProtKB-SubCell"/>
</dbReference>
<dbReference type="Gene3D" id="2.60.40.10">
    <property type="entry name" value="Immunoglobulins"/>
    <property type="match status" value="1"/>
</dbReference>
<comment type="subcellular location">
    <subcellularLocation>
        <location evidence="1">Cell envelope</location>
    </subcellularLocation>
</comment>
<evidence type="ECO:0000313" key="6">
    <source>
        <dbReference type="EMBL" id="GIO41201.1"/>
    </source>
</evidence>
<dbReference type="GO" id="GO:0033925">
    <property type="term" value="F:mannosyl-glycoprotein endo-beta-N-acetylglucosaminidase activity"/>
    <property type="evidence" value="ECO:0007669"/>
    <property type="project" value="InterPro"/>
</dbReference>
<evidence type="ECO:0000256" key="2">
    <source>
        <dbReference type="SAM" id="MobiDB-lite"/>
    </source>
</evidence>
<dbReference type="InterPro" id="IPR013378">
    <property type="entry name" value="InlB-like_B-rpt"/>
</dbReference>
<dbReference type="InterPro" id="IPR001119">
    <property type="entry name" value="SLH_dom"/>
</dbReference>
<sequence>MNFGNKKKIKIASTILTFALVLTSFPLYVQAGDTWPFTGESAHGENQPSVHGYTSGHVLNWSPESDPGAELLRSRVPLQQRIDPLAATQSNPDLDPNIKMTNVSGDYGNAFIENAPYTNKFAQYHFGFWQYVDYWSPWHGTATAYTPPEYYDDLAQKDWQQKWFEFGMLNIPNPTYTDAAHKNGVMSLAGIFFSNNDRGQQTYKQMIVKDDDGNYPVAEKLIEMAEYFGYDGYFINQEEVGPNVTVADIPDYIGFMKALQKGGLYIQWYDSLNTATGSNTFARTINDNNISFLYDKNAGEQVSQSFFFDYGMGSSLITSAKAYLNNLNQQYGTDFDLFDVGFAGLEAGRDRFKSVQGTALSNKLSNGLPQVSIATLGADFVHAGLDEDMGLAWPVNHRAENDYQWMTKVREQLWWSGPNIDPKNPAKSSVNTATDVYADNRYWPGIASVIAERSVIGDTNFYTNFNTGHGLSYYVDGNVSNDSEWSNMSLQDIPVTWQWWQDTDGNRLTVDFDYGPEYSLSSTQRFNYQQIGAYQGGSSLVINGDLDAENFLRLYKTDLSVNPGSKLSITYNKSSQDDGSTLQAGLIFEDDPANVVKVAVQDSGKETNGWVTAELDLSAYTGKSVAVLGLVFDPGAGVVNDYQMNIGQISISDGSAVVPDTPAGLSISELHPNTKELIIKWNMDNDYSSVKQYNVYVNDVYMGGKYDEVFYVKQLPADSGVIKVAAVGADGREGPAATLPYDLTSAPSNITVDSREDGVLEVSWINAPGTSGDITVSVTSRNWITTEQPVNEQTVVPSGSTSAVFNNMPVNGDDYLVTVSSAGGQSVMASGSFIDKIAEPYAEPWAWNGDTLSLPMPNTRDWRYMYFYEDGELKNFPVTYISGAAGNKDRIIRGRTTKASLSFSSTAENIYVVMEDYAGNKSAPVYLRGKERYMVTFDPNGGEHAVPAVESAFGAKISEPSTMMTREGYEFLGWYNGDTKWNFAADSVKQDLTLTAKWKLKDPEVVLIKEGSFREGAAAALKAVATGKGALSYSWAVDEGSGYNGISVTDTVYSIPRVTLDMEGFKYKVIVTNEEGGVGEAETAITVTPASADPVAPDFERNLDAGKTVKENEEVTLFVSTTGDVEQVVWEAKLKDSDTWTQVGEGSSTYTFTAQAEHDGALFRVVLQGIAGSNPSTAVSNELLLHVTPLVVNADPVIHTVAASKNPAEVGDTVTFTVQASGEGVLSYQWFKDGAPIAGATNADYTIDSAAASDGGAYKVEVTHTIHLYGRDYIGVKESDEVLFTVETEQSAEWSLLSSLINQIRALKNDAVYTAQSIAELKSSSAYLAAVALTADSPADIVRTAYENLMQARSRILKLYVPVSPGTGTNEGAGGDSGGTKTENGTSPLPPANPSQMIVSGQDLLKASEAGVVAITVKPEVTSIDLPLNAGELLKQNILRIETDILTLDIPPEVLKQMKDLLGDSPLSTNKLQLGIQPISLDQAGVTASSEISLKGSTVKLDLKVVDNQGVTVKEITEPTIQPLNIKMPITTGLNADLLGIYLINNDGTLTYLGGARNGNVMGLEVEQAGTYALLEYKVNFQDVSDTHWAANAIQILAAKHWTQGVPGNKYEPGRTITRAEFTTLVAKALHLKEQSELKFNDVPSDAWYKDDLAKLVKLGLVSGRSADRFEPDAEISRQEIVTILMRALELQQDVDAPAPSDSSRFKDDSSIASWARASVHAAAELGLVKGQGDHFAPAQSATRAEAAQFAINFLLNSE</sequence>
<feature type="domain" description="SLH" evidence="5">
    <location>
        <begin position="1703"/>
        <end position="1759"/>
    </location>
</feature>